<evidence type="ECO:0000256" key="4">
    <source>
        <dbReference type="ARBA" id="ARBA00022692"/>
    </source>
</evidence>
<dbReference type="CDD" id="cd06225">
    <property type="entry name" value="HAMP"/>
    <property type="match status" value="1"/>
</dbReference>
<evidence type="ECO:0000256" key="8">
    <source>
        <dbReference type="ARBA" id="ARBA00029447"/>
    </source>
</evidence>
<keyword evidence="2" id="KW-1003">Cell membrane</keyword>
<evidence type="ECO:0000256" key="3">
    <source>
        <dbReference type="ARBA" id="ARBA00022500"/>
    </source>
</evidence>
<evidence type="ECO:0000256" key="1">
    <source>
        <dbReference type="ARBA" id="ARBA00004651"/>
    </source>
</evidence>
<dbReference type="PROSITE" id="PS50111">
    <property type="entry name" value="CHEMOTAXIS_TRANSDUC_2"/>
    <property type="match status" value="1"/>
</dbReference>
<dbReference type="Gene3D" id="6.10.340.10">
    <property type="match status" value="1"/>
</dbReference>
<feature type="transmembrane region" description="Helical" evidence="11">
    <location>
        <begin position="20"/>
        <end position="40"/>
    </location>
</feature>
<dbReference type="SMART" id="SM00283">
    <property type="entry name" value="MA"/>
    <property type="match status" value="1"/>
</dbReference>
<dbReference type="EMBL" id="JBHUMY010000007">
    <property type="protein sequence ID" value="MFD2660420.1"/>
    <property type="molecule type" value="Genomic_DNA"/>
</dbReference>
<dbReference type="InterPro" id="IPR003660">
    <property type="entry name" value="HAMP_dom"/>
</dbReference>
<dbReference type="Pfam" id="PF02743">
    <property type="entry name" value="dCache_1"/>
    <property type="match status" value="1"/>
</dbReference>
<keyword evidence="4 11" id="KW-0812">Transmembrane</keyword>
<dbReference type="Pfam" id="PF00015">
    <property type="entry name" value="MCPsignal"/>
    <property type="match status" value="1"/>
</dbReference>
<dbReference type="SUPFAM" id="SSF103190">
    <property type="entry name" value="Sensory domain-like"/>
    <property type="match status" value="1"/>
</dbReference>
<evidence type="ECO:0000256" key="6">
    <source>
        <dbReference type="ARBA" id="ARBA00023136"/>
    </source>
</evidence>
<organism evidence="14 15">
    <name type="scientific">Paenibacillus thailandensis</name>
    <dbReference type="NCBI Taxonomy" id="393250"/>
    <lineage>
        <taxon>Bacteria</taxon>
        <taxon>Bacillati</taxon>
        <taxon>Bacillota</taxon>
        <taxon>Bacilli</taxon>
        <taxon>Bacillales</taxon>
        <taxon>Paenibacillaceae</taxon>
        <taxon>Paenibacillus</taxon>
    </lineage>
</organism>
<dbReference type="PROSITE" id="PS50885">
    <property type="entry name" value="HAMP"/>
    <property type="match status" value="1"/>
</dbReference>
<evidence type="ECO:0000256" key="7">
    <source>
        <dbReference type="ARBA" id="ARBA00023224"/>
    </source>
</evidence>
<gene>
    <name evidence="14" type="ORF">ACFSW5_09050</name>
</gene>
<keyword evidence="15" id="KW-1185">Reference proteome</keyword>
<evidence type="ECO:0000259" key="12">
    <source>
        <dbReference type="PROSITE" id="PS50111"/>
    </source>
</evidence>
<feature type="domain" description="HAMP" evidence="13">
    <location>
        <begin position="327"/>
        <end position="379"/>
    </location>
</feature>
<protein>
    <submittedName>
        <fullName evidence="14">Methyl-accepting chemotaxis protein</fullName>
    </submittedName>
</protein>
<dbReference type="Gene3D" id="1.10.287.950">
    <property type="entry name" value="Methyl-accepting chemotaxis protein"/>
    <property type="match status" value="1"/>
</dbReference>
<dbReference type="Proteomes" id="UP001597493">
    <property type="component" value="Unassembled WGS sequence"/>
</dbReference>
<keyword evidence="10" id="KW-0175">Coiled coil</keyword>
<keyword evidence="3" id="KW-0145">Chemotaxis</keyword>
<keyword evidence="6 11" id="KW-0472">Membrane</keyword>
<dbReference type="RefSeq" id="WP_379271666.1">
    <property type="nucleotide sequence ID" value="NZ_JBHUGT010000011.1"/>
</dbReference>
<evidence type="ECO:0000313" key="15">
    <source>
        <dbReference type="Proteomes" id="UP001597493"/>
    </source>
</evidence>
<keyword evidence="7 9" id="KW-0807">Transducer</keyword>
<name>A0ABW5QW62_9BACL</name>
<evidence type="ECO:0000256" key="2">
    <source>
        <dbReference type="ARBA" id="ARBA00022475"/>
    </source>
</evidence>
<accession>A0ABW5QW62</accession>
<comment type="caution">
    <text evidence="14">The sequence shown here is derived from an EMBL/GenBank/DDBJ whole genome shotgun (WGS) entry which is preliminary data.</text>
</comment>
<sequence>MIYFKRLQDKIRNLSLRVKLPILITLLVVAGIAITSISVYRSGSALLLQKSKDEIKANADRIGESLWSAALLQEQSAYLVSTHNTFQELIALWSSGTMPSEAFFSESNSLLTKANNLLVTSMKGMRGHESLFVLDAKGTRVASSDPSLLGQSFADREYFIETVRTGESFASDAYVSRLTGNLVIAFTEPIKNDAGQLTGVYVSVINTSFFTDSLGQIAINREGKIEILSRSGVVLYNSVDAAKVGQQVENIESLLEVKPTEELARGEADLGTEYLRYNKIPGTDWTVSVIDSYADINRPIETMFREVMLIALAVVAVAIAAGLLISRSVTRPIVTLTHLFRQLSSGDLTVSAGGRYGSEFKQLSDSFNRMVTRNRELISGINESIAVLRSSMKELDATSAGTAQSIQETTTASAEIAKAMESQADDTESIVDKFVSFGEKFLEMNNRAQSAKESSDGIVHAFHEGNGIVENLQQISEKNDTEVQSISAVTSLLQDSSGQIGRITETINELAAQTTLLALNASIEAARAGEHGKGFAVVASEIRKLADQSTKQAGEINAIIQRNLELVEQNNASVSELKSIASLQDEYVRKTQEAFGTIYENIKGINEQVAGIATEVAELEAEKDNMLGAAQNLSASGEEVSASAEEVTATMQEQAAMVRRLSEMVVTIEGLTKELGEAASKFKVE</sequence>
<evidence type="ECO:0000256" key="9">
    <source>
        <dbReference type="PROSITE-ProRule" id="PRU00284"/>
    </source>
</evidence>
<keyword evidence="5 11" id="KW-1133">Transmembrane helix</keyword>
<evidence type="ECO:0000259" key="13">
    <source>
        <dbReference type="PROSITE" id="PS50885"/>
    </source>
</evidence>
<dbReference type="SMART" id="SM00304">
    <property type="entry name" value="HAMP"/>
    <property type="match status" value="1"/>
</dbReference>
<feature type="transmembrane region" description="Helical" evidence="11">
    <location>
        <begin position="307"/>
        <end position="325"/>
    </location>
</feature>
<dbReference type="PANTHER" id="PTHR32089">
    <property type="entry name" value="METHYL-ACCEPTING CHEMOTAXIS PROTEIN MCPB"/>
    <property type="match status" value="1"/>
</dbReference>
<evidence type="ECO:0000256" key="11">
    <source>
        <dbReference type="SAM" id="Phobius"/>
    </source>
</evidence>
<dbReference type="Gene3D" id="3.30.450.20">
    <property type="entry name" value="PAS domain"/>
    <property type="match status" value="1"/>
</dbReference>
<evidence type="ECO:0000313" key="14">
    <source>
        <dbReference type="EMBL" id="MFD2660420.1"/>
    </source>
</evidence>
<dbReference type="InterPro" id="IPR029151">
    <property type="entry name" value="Sensor-like_sf"/>
</dbReference>
<dbReference type="CDD" id="cd12914">
    <property type="entry name" value="PDC1_DGC_like"/>
    <property type="match status" value="1"/>
</dbReference>
<reference evidence="15" key="1">
    <citation type="journal article" date="2019" name="Int. J. Syst. Evol. Microbiol.">
        <title>The Global Catalogue of Microorganisms (GCM) 10K type strain sequencing project: providing services to taxonomists for standard genome sequencing and annotation.</title>
        <authorList>
            <consortium name="The Broad Institute Genomics Platform"/>
            <consortium name="The Broad Institute Genome Sequencing Center for Infectious Disease"/>
            <person name="Wu L."/>
            <person name="Ma J."/>
        </authorList>
    </citation>
    <scope>NUCLEOTIDE SEQUENCE [LARGE SCALE GENOMIC DNA]</scope>
    <source>
        <strain evidence="15">TISTR 1827</strain>
    </source>
</reference>
<feature type="coiled-coil region" evidence="10">
    <location>
        <begin position="602"/>
        <end position="636"/>
    </location>
</feature>
<evidence type="ECO:0000256" key="5">
    <source>
        <dbReference type="ARBA" id="ARBA00022989"/>
    </source>
</evidence>
<evidence type="ECO:0000256" key="10">
    <source>
        <dbReference type="SAM" id="Coils"/>
    </source>
</evidence>
<dbReference type="SUPFAM" id="SSF58104">
    <property type="entry name" value="Methyl-accepting chemotaxis protein (MCP) signaling domain"/>
    <property type="match status" value="1"/>
</dbReference>
<dbReference type="Pfam" id="PF00672">
    <property type="entry name" value="HAMP"/>
    <property type="match status" value="1"/>
</dbReference>
<dbReference type="CDD" id="cd18774">
    <property type="entry name" value="PDC2_HK_sensor"/>
    <property type="match status" value="1"/>
</dbReference>
<dbReference type="InterPro" id="IPR033479">
    <property type="entry name" value="dCache_1"/>
</dbReference>
<dbReference type="PANTHER" id="PTHR32089:SF112">
    <property type="entry name" value="LYSOZYME-LIKE PROTEIN-RELATED"/>
    <property type="match status" value="1"/>
</dbReference>
<dbReference type="InterPro" id="IPR004089">
    <property type="entry name" value="MCPsignal_dom"/>
</dbReference>
<feature type="domain" description="Methyl-accepting transducer" evidence="12">
    <location>
        <begin position="398"/>
        <end position="648"/>
    </location>
</feature>
<comment type="subcellular location">
    <subcellularLocation>
        <location evidence="1">Cell membrane</location>
        <topology evidence="1">Multi-pass membrane protein</topology>
    </subcellularLocation>
</comment>
<comment type="similarity">
    <text evidence="8">Belongs to the methyl-accepting chemotaxis (MCP) protein family.</text>
</comment>
<proteinExistence type="inferred from homology"/>